<gene>
    <name evidence="2" type="ORF">NYM_LOCUS30517</name>
</gene>
<organism evidence="2">
    <name type="scientific">Nymphaea colorata</name>
    <name type="common">pocket water lily</name>
    <dbReference type="NCBI Taxonomy" id="210225"/>
    <lineage>
        <taxon>Eukaryota</taxon>
        <taxon>Viridiplantae</taxon>
        <taxon>Streptophyta</taxon>
        <taxon>Embryophyta</taxon>
        <taxon>Tracheophyta</taxon>
        <taxon>Spermatophyta</taxon>
        <taxon>Magnoliopsida</taxon>
        <taxon>Nymphaeales</taxon>
        <taxon>Nymphaeaceae</taxon>
        <taxon>Nymphaea</taxon>
    </lineage>
</organism>
<sequence>MNQALNSFQVNGTVLKSNQPSQNGAKKDSFKETTKSLNKSGQLPSKNQNSILGSVGLETLINTKISIPKISVIRK</sequence>
<feature type="compositionally biased region" description="Polar residues" evidence="1">
    <location>
        <begin position="35"/>
        <end position="50"/>
    </location>
</feature>
<evidence type="ECO:0000313" key="2">
    <source>
        <dbReference type="EMBL" id="VVW89892.1"/>
    </source>
</evidence>
<reference evidence="2" key="1">
    <citation type="submission" date="2019-09" db="EMBL/GenBank/DDBJ databases">
        <authorList>
            <person name="Zhang L."/>
        </authorList>
    </citation>
    <scope>NUCLEOTIDE SEQUENCE</scope>
</reference>
<dbReference type="EMBL" id="LR722243">
    <property type="protein sequence ID" value="VVW89892.1"/>
    <property type="molecule type" value="Genomic_DNA"/>
</dbReference>
<evidence type="ECO:0000256" key="1">
    <source>
        <dbReference type="SAM" id="MobiDB-lite"/>
    </source>
</evidence>
<dbReference type="AlphaFoldDB" id="A0A5K1HQP5"/>
<feature type="region of interest" description="Disordered" evidence="1">
    <location>
        <begin position="1"/>
        <end position="50"/>
    </location>
</feature>
<feature type="compositionally biased region" description="Basic and acidic residues" evidence="1">
    <location>
        <begin position="25"/>
        <end position="34"/>
    </location>
</feature>
<feature type="compositionally biased region" description="Polar residues" evidence="1">
    <location>
        <begin position="1"/>
        <end position="24"/>
    </location>
</feature>
<accession>A0A5K1HQP5</accession>
<protein>
    <submittedName>
        <fullName evidence="2">Uncharacterized protein</fullName>
    </submittedName>
</protein>
<proteinExistence type="predicted"/>
<name>A0A5K1HQP5_9MAGN</name>